<evidence type="ECO:0000313" key="2">
    <source>
        <dbReference type="EMBL" id="GEY34629.1"/>
    </source>
</evidence>
<feature type="compositionally biased region" description="Polar residues" evidence="1">
    <location>
        <begin position="103"/>
        <end position="124"/>
    </location>
</feature>
<organism evidence="2">
    <name type="scientific">Tanacetum cinerariifolium</name>
    <name type="common">Dalmatian daisy</name>
    <name type="synonym">Chrysanthemum cinerariifolium</name>
    <dbReference type="NCBI Taxonomy" id="118510"/>
    <lineage>
        <taxon>Eukaryota</taxon>
        <taxon>Viridiplantae</taxon>
        <taxon>Streptophyta</taxon>
        <taxon>Embryophyta</taxon>
        <taxon>Tracheophyta</taxon>
        <taxon>Spermatophyta</taxon>
        <taxon>Magnoliopsida</taxon>
        <taxon>eudicotyledons</taxon>
        <taxon>Gunneridae</taxon>
        <taxon>Pentapetalae</taxon>
        <taxon>asterids</taxon>
        <taxon>campanulids</taxon>
        <taxon>Asterales</taxon>
        <taxon>Asteraceae</taxon>
        <taxon>Asteroideae</taxon>
        <taxon>Anthemideae</taxon>
        <taxon>Anthemidinae</taxon>
        <taxon>Tanacetum</taxon>
    </lineage>
</organism>
<accession>A0A699HRP6</accession>
<feature type="region of interest" description="Disordered" evidence="1">
    <location>
        <begin position="88"/>
        <end position="133"/>
    </location>
</feature>
<dbReference type="CDD" id="cd09272">
    <property type="entry name" value="RNase_HI_RT_Ty1"/>
    <property type="match status" value="1"/>
</dbReference>
<feature type="region of interest" description="Disordered" evidence="1">
    <location>
        <begin position="839"/>
        <end position="861"/>
    </location>
</feature>
<reference evidence="2" key="1">
    <citation type="journal article" date="2019" name="Sci. Rep.">
        <title>Draft genome of Tanacetum cinerariifolium, the natural source of mosquito coil.</title>
        <authorList>
            <person name="Yamashiro T."/>
            <person name="Shiraishi A."/>
            <person name="Satake H."/>
            <person name="Nakayama K."/>
        </authorList>
    </citation>
    <scope>NUCLEOTIDE SEQUENCE</scope>
</reference>
<feature type="compositionally biased region" description="Basic and acidic residues" evidence="1">
    <location>
        <begin position="839"/>
        <end position="853"/>
    </location>
</feature>
<dbReference type="PANTHER" id="PTHR11439:SF495">
    <property type="entry name" value="REVERSE TRANSCRIPTASE, RNA-DEPENDENT DNA POLYMERASE-RELATED"/>
    <property type="match status" value="1"/>
</dbReference>
<gene>
    <name evidence="2" type="ORF">Tci_406603</name>
</gene>
<proteinExistence type="predicted"/>
<dbReference type="AlphaFoldDB" id="A0A699HRP6"/>
<comment type="caution">
    <text evidence="2">The sequence shown here is derived from an EMBL/GenBank/DDBJ whole genome shotgun (WGS) entry which is preliminary data.</text>
</comment>
<feature type="non-terminal residue" evidence="2">
    <location>
        <position position="1"/>
    </location>
</feature>
<evidence type="ECO:0000256" key="1">
    <source>
        <dbReference type="SAM" id="MobiDB-lite"/>
    </source>
</evidence>
<feature type="compositionally biased region" description="Basic residues" evidence="1">
    <location>
        <begin position="562"/>
        <end position="572"/>
    </location>
</feature>
<feature type="region of interest" description="Disordered" evidence="1">
    <location>
        <begin position="562"/>
        <end position="605"/>
    </location>
</feature>
<sequence>VFFLATKDKTSRILKSFITEIENLVEKKVRIIRCDNGTEFKNKVMNEFYAEKEWLFDIDALSKSMNYVPVPVGTNSIDFAALDGNNKDKHGPFQASESDDQEGPNTDSSTKTINTDRPVNTATPTYDDYPNDPLMPDLEDVGIFDDAYDDRDKGRSYAGRASPVQATECLDTGRFTSGKKSLRNQIEEVYVSQPPGFVDPEFLDRVYKVEKALYGLHQAPRACVKSASTPMETHKPLLKDAARTYVDVHLYRSMIGSLMYLTSFKPDIMFAVCACSRFQVQPKVSHMHVVKRILRYLKGQPTLGLWYPKDSPLKLIAYCDSDYLGSSLDRKSITGGCQFLGSRLISWQCKKQTIVAISTTKAEYIAASNCCGQVLWLQNQLLDYGYNFMQTKIHVDNERLKLNGYLINNGYAELVQHAAWISSTQEMVINSPCLTDKKELAIPGQTATGKELSNLLMIKTVNDNVRLQALINKKKVVITEASIRHDLKLNDAEGNLSLPNAMIFEELARMGAKTTSWKEFSSTMASAIICLANNQKFNFSKHILDNLKKNLEAGVPLYMFPRKHKPRRKEKKERKETEVSPTGLPIEDPLPTPSSDPLPSGEDSMPHKELMVLCTNLSNKFLDLENEVIEMKSFHQAKIAVESLAVKETIIDKEKSSKQGRKIADIDADAEVNLENVYNLELAYKESVLSMHDTTDADGKEFAEEMVEVITTAKIIVDEVSTGGGELNAAGEEPISVASTNITTAQPSEATKTTVNISTTPKAKGIVFHDMEELTTRTSSLKAHVKDKGNAKLVKELKVLKSRKAHIAIDEEVARRIEAEWNADMQDNIDWNETAKKQKGNELEKENAEKQNMEEQQEAEELKRNLEIIPDDEDDVFVNVAPLSSKPLTIVDYKIYKEGKKEHFQIIRANGNYQMYLAFSTMLKNFDTEDLEVLWKIVKDRFNKSQPKEVLDVFLWHTLKVMFEHSVEDSVWKL</sequence>
<dbReference type="EMBL" id="BKCJ010170950">
    <property type="protein sequence ID" value="GEY34629.1"/>
    <property type="molecule type" value="Genomic_DNA"/>
</dbReference>
<name>A0A699HRP6_TANCI</name>
<dbReference type="PANTHER" id="PTHR11439">
    <property type="entry name" value="GAG-POL-RELATED RETROTRANSPOSON"/>
    <property type="match status" value="1"/>
</dbReference>
<protein>
    <submittedName>
        <fullName evidence="2">Uncharacterized mitochondrial protein AtMg00810-like</fullName>
    </submittedName>
</protein>